<evidence type="ECO:0000313" key="2">
    <source>
        <dbReference type="EMBL" id="KHJ31468.1"/>
    </source>
</evidence>
<evidence type="ECO:0000313" key="3">
    <source>
        <dbReference type="Proteomes" id="UP000030854"/>
    </source>
</evidence>
<feature type="region of interest" description="Disordered" evidence="1">
    <location>
        <begin position="1"/>
        <end position="21"/>
    </location>
</feature>
<proteinExistence type="predicted"/>
<dbReference type="Proteomes" id="UP000030854">
    <property type="component" value="Unassembled WGS sequence"/>
</dbReference>
<dbReference type="HOGENOM" id="CLU_736075_0_0_1"/>
<name>A0A0B1NZQ9_UNCNE</name>
<accession>A0A0B1NZQ9</accession>
<dbReference type="EMBL" id="JNVN01002871">
    <property type="protein sequence ID" value="KHJ31468.1"/>
    <property type="molecule type" value="Genomic_DNA"/>
</dbReference>
<dbReference type="Gene3D" id="4.10.60.10">
    <property type="entry name" value="Zinc finger, CCHC-type"/>
    <property type="match status" value="1"/>
</dbReference>
<sequence length="376" mass="42955">MNPPPPPPSSKNATTFAPMSENSYYQKDTINVNLNKSSSSPQQELSYSSHPIQFFDQPLNSSPNERDPDDSINLYRPLVPKLGNLTYQERFNKRYFPDIFLRADAENPDGPLREASRRNRAVFPPGCKLKDANADSLDSLNLMQVCMIQAMLPYSALSSRVAIEMEDDFVIVRRLINNYSFDWASTVEAILKVLNENGALGSPLRIFARLTPKNTETAVKFARCVRKSFFLLPMDVSLGPNAREVLINHIEPSLPQTDQIANRVVHFTQQASRADLQGKFFQPYSEPKLLPTSIDNYPPNVIQNSSSLVIATPEEPSFLALQSNECRIYRRKGHWAKDCTTKNNPKDKHRHSPKTHYKSRPTKDKNYKKYRRSNRY</sequence>
<protein>
    <submittedName>
        <fullName evidence="2">Uncharacterized protein</fullName>
    </submittedName>
</protein>
<feature type="region of interest" description="Disordered" evidence="1">
    <location>
        <begin position="337"/>
        <end position="376"/>
    </location>
</feature>
<comment type="caution">
    <text evidence="2">The sequence shown here is derived from an EMBL/GenBank/DDBJ whole genome shotgun (WGS) entry which is preliminary data.</text>
</comment>
<dbReference type="AlphaFoldDB" id="A0A0B1NZQ9"/>
<feature type="compositionally biased region" description="Polar residues" evidence="1">
    <location>
        <begin position="10"/>
        <end position="21"/>
    </location>
</feature>
<keyword evidence="3" id="KW-1185">Reference proteome</keyword>
<organism evidence="2 3">
    <name type="scientific">Uncinula necator</name>
    <name type="common">Grape powdery mildew</name>
    <dbReference type="NCBI Taxonomy" id="52586"/>
    <lineage>
        <taxon>Eukaryota</taxon>
        <taxon>Fungi</taxon>
        <taxon>Dikarya</taxon>
        <taxon>Ascomycota</taxon>
        <taxon>Pezizomycotina</taxon>
        <taxon>Leotiomycetes</taxon>
        <taxon>Erysiphales</taxon>
        <taxon>Erysiphaceae</taxon>
        <taxon>Erysiphe</taxon>
    </lineage>
</organism>
<gene>
    <name evidence="2" type="ORF">EV44_g3488</name>
</gene>
<feature type="compositionally biased region" description="Basic residues" evidence="1">
    <location>
        <begin position="347"/>
        <end position="360"/>
    </location>
</feature>
<evidence type="ECO:0000256" key="1">
    <source>
        <dbReference type="SAM" id="MobiDB-lite"/>
    </source>
</evidence>
<reference evidence="2 3" key="1">
    <citation type="journal article" date="2014" name="BMC Genomics">
        <title>Adaptive genomic structural variation in the grape powdery mildew pathogen, Erysiphe necator.</title>
        <authorList>
            <person name="Jones L."/>
            <person name="Riaz S."/>
            <person name="Morales-Cruz A."/>
            <person name="Amrine K.C."/>
            <person name="McGuire B."/>
            <person name="Gubler W.D."/>
            <person name="Walker M.A."/>
            <person name="Cantu D."/>
        </authorList>
    </citation>
    <scope>NUCLEOTIDE SEQUENCE [LARGE SCALE GENOMIC DNA]</scope>
    <source>
        <strain evidence="3">c</strain>
    </source>
</reference>
<feature type="compositionally biased region" description="Basic and acidic residues" evidence="1">
    <location>
        <begin position="337"/>
        <end position="346"/>
    </location>
</feature>